<feature type="region of interest" description="Disordered" evidence="2">
    <location>
        <begin position="1"/>
        <end position="27"/>
    </location>
</feature>
<evidence type="ECO:0000256" key="2">
    <source>
        <dbReference type="SAM" id="MobiDB-lite"/>
    </source>
</evidence>
<dbReference type="InterPro" id="IPR038499">
    <property type="entry name" value="BRO1_sf"/>
</dbReference>
<dbReference type="InterPro" id="IPR004328">
    <property type="entry name" value="BRO1_dom"/>
</dbReference>
<dbReference type="SMART" id="SM01041">
    <property type="entry name" value="BRO1"/>
    <property type="match status" value="1"/>
</dbReference>
<proteinExistence type="inferred from homology"/>
<dbReference type="AlphaFoldDB" id="A0A077WK32"/>
<feature type="domain" description="BRO1" evidence="3">
    <location>
        <begin position="23"/>
        <end position="432"/>
    </location>
</feature>
<dbReference type="EMBL" id="LK023324">
    <property type="protein sequence ID" value="CDS07458.1"/>
    <property type="molecule type" value="Genomic_DNA"/>
</dbReference>
<dbReference type="Gene3D" id="1.25.40.280">
    <property type="entry name" value="alix/aip1 like domains"/>
    <property type="match status" value="1"/>
</dbReference>
<comment type="similarity">
    <text evidence="1">Belongs to the palA/RIM20 family.</text>
</comment>
<dbReference type="OrthoDB" id="64867at2759"/>
<feature type="region of interest" description="Disordered" evidence="2">
    <location>
        <begin position="772"/>
        <end position="792"/>
    </location>
</feature>
<evidence type="ECO:0000259" key="3">
    <source>
        <dbReference type="PROSITE" id="PS51180"/>
    </source>
</evidence>
<dbReference type="PANTHER" id="PTHR23030:SF39">
    <property type="entry name" value="PROGRAMMED CELL DEATH 6-INTERACTING PROTEIN"/>
    <property type="match status" value="1"/>
</dbReference>
<feature type="compositionally biased region" description="Low complexity" evidence="2">
    <location>
        <begin position="1"/>
        <end position="13"/>
    </location>
</feature>
<accession>A0A077WK32</accession>
<dbReference type="CDD" id="cd09241">
    <property type="entry name" value="BRO1_ScRim20-like"/>
    <property type="match status" value="1"/>
</dbReference>
<gene>
    <name evidence="4" type="ORF">LRAMOSA01407</name>
</gene>
<name>A0A077WK32_9FUNG</name>
<dbReference type="GO" id="GO:0005768">
    <property type="term" value="C:endosome"/>
    <property type="evidence" value="ECO:0007669"/>
    <property type="project" value="TreeGrafter"/>
</dbReference>
<dbReference type="Pfam" id="PF03097">
    <property type="entry name" value="BRO1"/>
    <property type="match status" value="1"/>
</dbReference>
<reference evidence="4" key="1">
    <citation type="journal article" date="2014" name="Genome Announc.">
        <title>De novo whole-genome sequence and genome annotation of Lichtheimia ramosa.</title>
        <authorList>
            <person name="Linde J."/>
            <person name="Schwartze V."/>
            <person name="Binder U."/>
            <person name="Lass-Florl C."/>
            <person name="Voigt K."/>
            <person name="Horn F."/>
        </authorList>
    </citation>
    <scope>NUCLEOTIDE SEQUENCE</scope>
    <source>
        <strain evidence="4">JMRC FSU:6197</strain>
    </source>
</reference>
<dbReference type="Gene3D" id="1.20.140.50">
    <property type="entry name" value="alix/aip1 like domains"/>
    <property type="match status" value="1"/>
</dbReference>
<feature type="compositionally biased region" description="Polar residues" evidence="2">
    <location>
        <begin position="14"/>
        <end position="27"/>
    </location>
</feature>
<dbReference type="PANTHER" id="PTHR23030">
    <property type="entry name" value="PCD6 INTERACTING PROTEIN-RELATED"/>
    <property type="match status" value="1"/>
</dbReference>
<evidence type="ECO:0000256" key="1">
    <source>
        <dbReference type="ARBA" id="ARBA00038154"/>
    </source>
</evidence>
<protein>
    <recommendedName>
        <fullName evidence="3">BRO1 domain-containing protein</fullName>
    </recommendedName>
</protein>
<dbReference type="Pfam" id="PF13949">
    <property type="entry name" value="ALIX_LYPXL_bnd"/>
    <property type="match status" value="1"/>
</dbReference>
<dbReference type="Gene3D" id="1.20.120.560">
    <property type="entry name" value="alix/aip1 in complex with the ypdl late domain"/>
    <property type="match status" value="1"/>
</dbReference>
<dbReference type="InterPro" id="IPR025304">
    <property type="entry name" value="ALIX_V_dom"/>
</dbReference>
<dbReference type="PROSITE" id="PS51180">
    <property type="entry name" value="BRO1"/>
    <property type="match status" value="1"/>
</dbReference>
<organism evidence="4">
    <name type="scientific">Lichtheimia ramosa</name>
    <dbReference type="NCBI Taxonomy" id="688394"/>
    <lineage>
        <taxon>Eukaryota</taxon>
        <taxon>Fungi</taxon>
        <taxon>Fungi incertae sedis</taxon>
        <taxon>Mucoromycota</taxon>
        <taxon>Mucoromycotina</taxon>
        <taxon>Mucoromycetes</taxon>
        <taxon>Mucorales</taxon>
        <taxon>Lichtheimiaceae</taxon>
        <taxon>Lichtheimia</taxon>
    </lineage>
</organism>
<sequence length="792" mass="89762">MASLLGASPLSSPTATKRSSESNMLSIDTKSTERVTWTPHLRKYISNGYAEHPDIYTDDFRVLDELRNDCIYMEANEKALNRLIKYYAQLVFIGSKFPIDVGIEFPWHPAFSTSNTDITSHRNMHYEKACVLYCIGAMYSQLGNAENRLTTEGVKRACNFFQCAAGCFKHLQDVVIPEMRIPPTADMSSGALQTLINLMLAQAQECIWQRAAMDQLRDGTIARLAIKIAEFYDAAYELATHSSTQGVFPKPWLTHMQVKALHFNAAAQFRKSCECISQNKYGEEVARLRIANSLVKRAFDMVKSFFSGTPVVSNTVISDLRSLQQIIQTNLARAEKDNDVIYLETLPSESALPPIQKSEMVKPTPPAEIADPVAIMLANERRGSPHPVIGLPLFQKLVPFAVHQAASVYVDRKERVIKEDIIARLEELTAVYHSSIQSLNLSTTLAGFEQTEGLPSHLQRQAAEVRQSGGSQALYDMWEKVQQVSTKNLEVLEDAFNALDDEQESDESLRSRYREQWNRPESHVFTAEMVSQGQQHRNTLMSAQKADQIVYRKLDTWAKIIDILALPEQELEQSVPGSESSESASHGREAVEQLRRLMDEMDEHLVMRRQIIDKAKRISNADDISPALLKKAAQLTAKSPVIKIDPAQFEELFAEELRKYDDLLMQIDQQDERQGQILRELAQVHQEYCTARENESATAKRERALQNLSQAYQKFVEIRNNLQEGLKFYADHGRSLASFRDSCLKYCHHRRAESDQIVERLSLGMANMSINGQHVRSSHPPNPNEWGSQWGH</sequence>
<evidence type="ECO:0000313" key="4">
    <source>
        <dbReference type="EMBL" id="CDS07458.1"/>
    </source>
</evidence>